<comment type="caution">
    <text evidence="1">The sequence shown here is derived from an EMBL/GenBank/DDBJ whole genome shotgun (WGS) entry which is preliminary data.</text>
</comment>
<accession>A0A7X1ME39</accession>
<dbReference type="EMBL" id="JACMSF010000084">
    <property type="protein sequence ID" value="MBC2907626.1"/>
    <property type="molecule type" value="Genomic_DNA"/>
</dbReference>
<keyword evidence="2" id="KW-1185">Reference proteome</keyword>
<proteinExistence type="predicted"/>
<evidence type="ECO:0000313" key="2">
    <source>
        <dbReference type="Proteomes" id="UP000584670"/>
    </source>
</evidence>
<protein>
    <submittedName>
        <fullName evidence="1">Uncharacterized protein</fullName>
    </submittedName>
</protein>
<dbReference type="AlphaFoldDB" id="A0A7X1ME39"/>
<dbReference type="Proteomes" id="UP000584670">
    <property type="component" value="Unassembled WGS sequence"/>
</dbReference>
<organism evidence="1 2">
    <name type="scientific">Streptomyces cupreus</name>
    <dbReference type="NCBI Taxonomy" id="2759956"/>
    <lineage>
        <taxon>Bacteria</taxon>
        <taxon>Bacillati</taxon>
        <taxon>Actinomycetota</taxon>
        <taxon>Actinomycetes</taxon>
        <taxon>Kitasatosporales</taxon>
        <taxon>Streptomycetaceae</taxon>
        <taxon>Streptomyces</taxon>
    </lineage>
</organism>
<dbReference type="RefSeq" id="WP_186287570.1">
    <property type="nucleotide sequence ID" value="NZ_JACMSF010000084.1"/>
</dbReference>
<sequence length="73" mass="7932">MLHAHLDLLEVDLSQVSHLGSDDGAAFFAALLAARPHATRVVVTHARHSHTHSPQLGLAQLLDIRRGEDLDIP</sequence>
<gene>
    <name evidence="1" type="ORF">H4N64_40170</name>
</gene>
<name>A0A7X1ME39_9ACTN</name>
<evidence type="ECO:0000313" key="1">
    <source>
        <dbReference type="EMBL" id="MBC2907626.1"/>
    </source>
</evidence>
<reference evidence="1 2" key="1">
    <citation type="submission" date="2020-08" db="EMBL/GenBank/DDBJ databases">
        <title>Streptomyces sp. PSKA01 genome sequencing and assembly.</title>
        <authorList>
            <person name="Mandal S."/>
            <person name="Maiti P.K."/>
            <person name="Das P."/>
        </authorList>
    </citation>
    <scope>NUCLEOTIDE SEQUENCE [LARGE SCALE GENOMIC DNA]</scope>
    <source>
        <strain evidence="1 2">PSKA01</strain>
    </source>
</reference>